<accession>A0A2N3G6A6</accession>
<keyword evidence="6 9" id="KW-0378">Hydrolase</keyword>
<keyword evidence="8 9" id="KW-0472">Membrane</keyword>
<sequence>MVRIKLLERSTKNMSAFSVAVAASTIALDQISKALVVACLETGQSISLLPHVISLTHSTNTGGAFGIMRQGNQVIFLVATGIIALGFAWFIVSRRAGDPLSFIGLGLLVGGSLGNLIDRIARQKVVDFLDLGWWPVFNVADVAIVIGVIILVIVLAFDFMREKSLEIENQ</sequence>
<evidence type="ECO:0000256" key="7">
    <source>
        <dbReference type="ARBA" id="ARBA00022989"/>
    </source>
</evidence>
<evidence type="ECO:0000256" key="9">
    <source>
        <dbReference type="HAMAP-Rule" id="MF_00161"/>
    </source>
</evidence>
<dbReference type="InterPro" id="IPR001872">
    <property type="entry name" value="Peptidase_A8"/>
</dbReference>
<dbReference type="Pfam" id="PF01252">
    <property type="entry name" value="Peptidase_A8"/>
    <property type="match status" value="1"/>
</dbReference>
<keyword evidence="7 9" id="KW-1133">Transmembrane helix</keyword>
<dbReference type="PRINTS" id="PR00781">
    <property type="entry name" value="LIPOSIGPTASE"/>
</dbReference>
<comment type="subcellular location">
    <subcellularLocation>
        <location evidence="9">Cell membrane</location>
        <topology evidence="9">Multi-pass membrane protein</topology>
    </subcellularLocation>
</comment>
<keyword evidence="5 9" id="KW-0064">Aspartyl protease</keyword>
<evidence type="ECO:0000313" key="13">
    <source>
        <dbReference type="Proteomes" id="UP000233654"/>
    </source>
</evidence>
<gene>
    <name evidence="9 12" type="primary">lspA</name>
    <name evidence="12" type="ORF">CVT63_03735</name>
</gene>
<evidence type="ECO:0000256" key="3">
    <source>
        <dbReference type="ARBA" id="ARBA00022670"/>
    </source>
</evidence>
<dbReference type="GO" id="GO:0005886">
    <property type="term" value="C:plasma membrane"/>
    <property type="evidence" value="ECO:0007669"/>
    <property type="project" value="UniProtKB-SubCell"/>
</dbReference>
<comment type="similarity">
    <text evidence="1 9 11">Belongs to the peptidase A8 family.</text>
</comment>
<keyword evidence="3 9" id="KW-0645">Protease</keyword>
<dbReference type="PANTHER" id="PTHR33695:SF1">
    <property type="entry name" value="LIPOPROTEIN SIGNAL PEPTIDASE"/>
    <property type="match status" value="1"/>
</dbReference>
<comment type="pathway">
    <text evidence="9">Protein modification; lipoprotein biosynthesis (signal peptide cleavage).</text>
</comment>
<comment type="caution">
    <text evidence="12">The sequence shown here is derived from an EMBL/GenBank/DDBJ whole genome shotgun (WGS) entry which is preliminary data.</text>
</comment>
<evidence type="ECO:0000256" key="6">
    <source>
        <dbReference type="ARBA" id="ARBA00022801"/>
    </source>
</evidence>
<dbReference type="Proteomes" id="UP000233654">
    <property type="component" value="Unassembled WGS sequence"/>
</dbReference>
<evidence type="ECO:0000256" key="8">
    <source>
        <dbReference type="ARBA" id="ARBA00023136"/>
    </source>
</evidence>
<dbReference type="PANTHER" id="PTHR33695">
    <property type="entry name" value="LIPOPROTEIN SIGNAL PEPTIDASE"/>
    <property type="match status" value="1"/>
</dbReference>
<feature type="transmembrane region" description="Helical" evidence="9">
    <location>
        <begin position="99"/>
        <end position="117"/>
    </location>
</feature>
<dbReference type="EMBL" id="PHEX01000025">
    <property type="protein sequence ID" value="PKQ28250.1"/>
    <property type="molecule type" value="Genomic_DNA"/>
</dbReference>
<comment type="function">
    <text evidence="9 10">This protein specifically catalyzes the removal of signal peptides from prolipoproteins.</text>
</comment>
<keyword evidence="4 9" id="KW-0812">Transmembrane</keyword>
<organism evidence="12 13">
    <name type="scientific">Candidatus Anoxymicrobium japonicum</name>
    <dbReference type="NCBI Taxonomy" id="2013648"/>
    <lineage>
        <taxon>Bacteria</taxon>
        <taxon>Bacillati</taxon>
        <taxon>Actinomycetota</taxon>
        <taxon>Candidatus Geothermincolia</taxon>
        <taxon>Candidatus Geothermincolales</taxon>
        <taxon>Candidatus Anoxymicrobiaceae</taxon>
        <taxon>Candidatus Anoxymicrobium</taxon>
    </lineage>
</organism>
<feature type="active site" evidence="9">
    <location>
        <position position="141"/>
    </location>
</feature>
<evidence type="ECO:0000256" key="11">
    <source>
        <dbReference type="RuleBase" id="RU004181"/>
    </source>
</evidence>
<comment type="caution">
    <text evidence="9">Lacks conserved residue(s) required for the propagation of feature annotation.</text>
</comment>
<dbReference type="AlphaFoldDB" id="A0A2N3G6A6"/>
<keyword evidence="2 9" id="KW-1003">Cell membrane</keyword>
<comment type="catalytic activity">
    <reaction evidence="9 10">
        <text>Release of signal peptides from bacterial membrane prolipoproteins. Hydrolyzes -Xaa-Yaa-Zaa-|-(S,diacylglyceryl)Cys-, in which Xaa is hydrophobic (preferably Leu), and Yaa (Ala or Ser) and Zaa (Gly or Ala) have small, neutral side chains.</text>
        <dbReference type="EC" id="3.4.23.36"/>
    </reaction>
</comment>
<dbReference type="PROSITE" id="PS00855">
    <property type="entry name" value="SPASE_II"/>
    <property type="match status" value="1"/>
</dbReference>
<dbReference type="UniPathway" id="UPA00665"/>
<evidence type="ECO:0000256" key="2">
    <source>
        <dbReference type="ARBA" id="ARBA00022475"/>
    </source>
</evidence>
<reference evidence="12 13" key="1">
    <citation type="journal article" date="2017" name="ISME J.">
        <title>Potential for microbial H2 and metal transformations associated with novel bacteria and archaea in deep terrestrial subsurface sediments.</title>
        <authorList>
            <person name="Hernsdorf A.W."/>
            <person name="Amano Y."/>
            <person name="Miyakawa K."/>
            <person name="Ise K."/>
            <person name="Suzuki Y."/>
            <person name="Anantharaman K."/>
            <person name="Probst A."/>
            <person name="Burstein D."/>
            <person name="Thomas B.C."/>
            <person name="Banfield J.F."/>
        </authorList>
    </citation>
    <scope>NUCLEOTIDE SEQUENCE [LARGE SCALE GENOMIC DNA]</scope>
    <source>
        <strain evidence="12">HGW-Actinobacteria-3</strain>
    </source>
</reference>
<evidence type="ECO:0000256" key="5">
    <source>
        <dbReference type="ARBA" id="ARBA00022750"/>
    </source>
</evidence>
<name>A0A2N3G6A6_9ACTN</name>
<protein>
    <recommendedName>
        <fullName evidence="9">Lipoprotein signal peptidase</fullName>
        <ecNumber evidence="9">3.4.23.36</ecNumber>
    </recommendedName>
    <alternativeName>
        <fullName evidence="9">Prolipoprotein signal peptidase</fullName>
    </alternativeName>
    <alternativeName>
        <fullName evidence="9">Signal peptidase II</fullName>
        <shortName evidence="9">SPase II</shortName>
    </alternativeName>
</protein>
<feature type="transmembrane region" description="Helical" evidence="9">
    <location>
        <begin position="74"/>
        <end position="92"/>
    </location>
</feature>
<feature type="active site" evidence="9">
    <location>
        <position position="127"/>
    </location>
</feature>
<proteinExistence type="inferred from homology"/>
<evidence type="ECO:0000256" key="1">
    <source>
        <dbReference type="ARBA" id="ARBA00006139"/>
    </source>
</evidence>
<dbReference type="EC" id="3.4.23.36" evidence="9"/>
<dbReference type="NCBIfam" id="TIGR00077">
    <property type="entry name" value="lspA"/>
    <property type="match status" value="1"/>
</dbReference>
<evidence type="ECO:0000313" key="12">
    <source>
        <dbReference type="EMBL" id="PKQ28250.1"/>
    </source>
</evidence>
<feature type="transmembrane region" description="Helical" evidence="9">
    <location>
        <begin position="137"/>
        <end position="157"/>
    </location>
</feature>
<dbReference type="HAMAP" id="MF_00161">
    <property type="entry name" value="LspA"/>
    <property type="match status" value="1"/>
</dbReference>
<evidence type="ECO:0000256" key="4">
    <source>
        <dbReference type="ARBA" id="ARBA00022692"/>
    </source>
</evidence>
<dbReference type="GO" id="GO:0006508">
    <property type="term" value="P:proteolysis"/>
    <property type="evidence" value="ECO:0007669"/>
    <property type="project" value="UniProtKB-KW"/>
</dbReference>
<evidence type="ECO:0000256" key="10">
    <source>
        <dbReference type="RuleBase" id="RU000594"/>
    </source>
</evidence>
<dbReference type="GO" id="GO:0004190">
    <property type="term" value="F:aspartic-type endopeptidase activity"/>
    <property type="evidence" value="ECO:0007669"/>
    <property type="project" value="UniProtKB-UniRule"/>
</dbReference>